<dbReference type="InParanoid" id="A0A165EUA7"/>
<proteinExistence type="predicted"/>
<dbReference type="AlphaFoldDB" id="A0A165EUA7"/>
<protein>
    <submittedName>
        <fullName evidence="1">Uncharacterized protein</fullName>
    </submittedName>
</protein>
<sequence length="56" mass="6477">MIYATPSNPAPERTWVSNYRSYQDCEMMEPTLDLSGYLRLRLCCEEVIVVSAPTYI</sequence>
<reference evidence="1 2" key="1">
    <citation type="journal article" date="2016" name="Mol. Biol. Evol.">
        <title>Comparative Genomics of Early-Diverging Mushroom-Forming Fungi Provides Insights into the Origins of Lignocellulose Decay Capabilities.</title>
        <authorList>
            <person name="Nagy L.G."/>
            <person name="Riley R."/>
            <person name="Tritt A."/>
            <person name="Adam C."/>
            <person name="Daum C."/>
            <person name="Floudas D."/>
            <person name="Sun H."/>
            <person name="Yadav J.S."/>
            <person name="Pangilinan J."/>
            <person name="Larsson K.H."/>
            <person name="Matsuura K."/>
            <person name="Barry K."/>
            <person name="Labutti K."/>
            <person name="Kuo R."/>
            <person name="Ohm R.A."/>
            <person name="Bhattacharya S.S."/>
            <person name="Shirouzu T."/>
            <person name="Yoshinaga Y."/>
            <person name="Martin F.M."/>
            <person name="Grigoriev I.V."/>
            <person name="Hibbett D.S."/>
        </authorList>
    </citation>
    <scope>NUCLEOTIDE SEQUENCE [LARGE SCALE GENOMIC DNA]</scope>
    <source>
        <strain evidence="1 2">HHB12029</strain>
    </source>
</reference>
<name>A0A165EUA7_EXIGL</name>
<organism evidence="1 2">
    <name type="scientific">Exidia glandulosa HHB12029</name>
    <dbReference type="NCBI Taxonomy" id="1314781"/>
    <lineage>
        <taxon>Eukaryota</taxon>
        <taxon>Fungi</taxon>
        <taxon>Dikarya</taxon>
        <taxon>Basidiomycota</taxon>
        <taxon>Agaricomycotina</taxon>
        <taxon>Agaricomycetes</taxon>
        <taxon>Auriculariales</taxon>
        <taxon>Exidiaceae</taxon>
        <taxon>Exidia</taxon>
    </lineage>
</organism>
<accession>A0A165EUA7</accession>
<keyword evidence="2" id="KW-1185">Reference proteome</keyword>
<feature type="non-terminal residue" evidence="1">
    <location>
        <position position="56"/>
    </location>
</feature>
<dbReference type="Proteomes" id="UP000077266">
    <property type="component" value="Unassembled WGS sequence"/>
</dbReference>
<dbReference type="EMBL" id="KV426118">
    <property type="protein sequence ID" value="KZV87702.1"/>
    <property type="molecule type" value="Genomic_DNA"/>
</dbReference>
<gene>
    <name evidence="1" type="ORF">EXIGLDRAFT_723460</name>
</gene>
<evidence type="ECO:0000313" key="2">
    <source>
        <dbReference type="Proteomes" id="UP000077266"/>
    </source>
</evidence>
<evidence type="ECO:0000313" key="1">
    <source>
        <dbReference type="EMBL" id="KZV87702.1"/>
    </source>
</evidence>